<sequence>MNPSTSVYIDLVAVNYIKDLRHVDNSGTRVQLYLETTLERRKSFISYGRYSTFIDTIIAVFERFDPDITNCDRIVTFTTRFGISSLVFGDGHTDFKFGFSHSDDQDLCNLSLIKEGPDILLFTLGGQSNISLSSTPYRDGAVPPIDSSVIALMTAYKGFSVWRNAFTLLSVLNTLYLPAASSYAYGPYMPFNSAHAPDRRRKGELAENVDLEVRSVLRTRSYFPTYFVEYEEISEAVESLDKKRKGQGQGQGSREDEEESGQNFRKIKVWSSIWTKFA</sequence>
<evidence type="ECO:0000313" key="3">
    <source>
        <dbReference type="Proteomes" id="UP000297245"/>
    </source>
</evidence>
<organism evidence="2 3">
    <name type="scientific">Dendrothele bispora (strain CBS 962.96)</name>
    <dbReference type="NCBI Taxonomy" id="1314807"/>
    <lineage>
        <taxon>Eukaryota</taxon>
        <taxon>Fungi</taxon>
        <taxon>Dikarya</taxon>
        <taxon>Basidiomycota</taxon>
        <taxon>Agaricomycotina</taxon>
        <taxon>Agaricomycetes</taxon>
        <taxon>Agaricomycetidae</taxon>
        <taxon>Agaricales</taxon>
        <taxon>Agaricales incertae sedis</taxon>
        <taxon>Dendrothele</taxon>
    </lineage>
</organism>
<gene>
    <name evidence="2" type="ORF">K435DRAFT_791339</name>
</gene>
<keyword evidence="3" id="KW-1185">Reference proteome</keyword>
<reference evidence="2 3" key="1">
    <citation type="journal article" date="2019" name="Nat. Ecol. Evol.">
        <title>Megaphylogeny resolves global patterns of mushroom evolution.</title>
        <authorList>
            <person name="Varga T."/>
            <person name="Krizsan K."/>
            <person name="Foldi C."/>
            <person name="Dima B."/>
            <person name="Sanchez-Garcia M."/>
            <person name="Sanchez-Ramirez S."/>
            <person name="Szollosi G.J."/>
            <person name="Szarkandi J.G."/>
            <person name="Papp V."/>
            <person name="Albert L."/>
            <person name="Andreopoulos W."/>
            <person name="Angelini C."/>
            <person name="Antonin V."/>
            <person name="Barry K.W."/>
            <person name="Bougher N.L."/>
            <person name="Buchanan P."/>
            <person name="Buyck B."/>
            <person name="Bense V."/>
            <person name="Catcheside P."/>
            <person name="Chovatia M."/>
            <person name="Cooper J."/>
            <person name="Damon W."/>
            <person name="Desjardin D."/>
            <person name="Finy P."/>
            <person name="Geml J."/>
            <person name="Haridas S."/>
            <person name="Hughes K."/>
            <person name="Justo A."/>
            <person name="Karasinski D."/>
            <person name="Kautmanova I."/>
            <person name="Kiss B."/>
            <person name="Kocsube S."/>
            <person name="Kotiranta H."/>
            <person name="LaButti K.M."/>
            <person name="Lechner B.E."/>
            <person name="Liimatainen K."/>
            <person name="Lipzen A."/>
            <person name="Lukacs Z."/>
            <person name="Mihaltcheva S."/>
            <person name="Morgado L.N."/>
            <person name="Niskanen T."/>
            <person name="Noordeloos M.E."/>
            <person name="Ohm R.A."/>
            <person name="Ortiz-Santana B."/>
            <person name="Ovrebo C."/>
            <person name="Racz N."/>
            <person name="Riley R."/>
            <person name="Savchenko A."/>
            <person name="Shiryaev A."/>
            <person name="Soop K."/>
            <person name="Spirin V."/>
            <person name="Szebenyi C."/>
            <person name="Tomsovsky M."/>
            <person name="Tulloss R.E."/>
            <person name="Uehling J."/>
            <person name="Grigoriev I.V."/>
            <person name="Vagvolgyi C."/>
            <person name="Papp T."/>
            <person name="Martin F.M."/>
            <person name="Miettinen O."/>
            <person name="Hibbett D.S."/>
            <person name="Nagy L.G."/>
        </authorList>
    </citation>
    <scope>NUCLEOTIDE SEQUENCE [LARGE SCALE GENOMIC DNA]</scope>
    <source>
        <strain evidence="2 3">CBS 962.96</strain>
    </source>
</reference>
<accession>A0A4S8MNX2</accession>
<evidence type="ECO:0000313" key="2">
    <source>
        <dbReference type="EMBL" id="THV03974.1"/>
    </source>
</evidence>
<protein>
    <submittedName>
        <fullName evidence="2">Uncharacterized protein</fullName>
    </submittedName>
</protein>
<dbReference type="OrthoDB" id="2675435at2759"/>
<proteinExistence type="predicted"/>
<name>A0A4S8MNX2_DENBC</name>
<evidence type="ECO:0000256" key="1">
    <source>
        <dbReference type="SAM" id="MobiDB-lite"/>
    </source>
</evidence>
<feature type="region of interest" description="Disordered" evidence="1">
    <location>
        <begin position="239"/>
        <end position="263"/>
    </location>
</feature>
<dbReference type="AlphaFoldDB" id="A0A4S8MNX2"/>
<dbReference type="EMBL" id="ML179061">
    <property type="protein sequence ID" value="THV03974.1"/>
    <property type="molecule type" value="Genomic_DNA"/>
</dbReference>
<dbReference type="Proteomes" id="UP000297245">
    <property type="component" value="Unassembled WGS sequence"/>
</dbReference>